<dbReference type="PROSITE" id="PS50156">
    <property type="entry name" value="SSD"/>
    <property type="match status" value="1"/>
</dbReference>
<evidence type="ECO:0000313" key="4">
    <source>
        <dbReference type="EMBL" id="KAL1844553.1"/>
    </source>
</evidence>
<dbReference type="InterPro" id="IPR025583">
    <property type="entry name" value="HMG-CoA_N_dom"/>
</dbReference>
<name>A0ABR3VSA9_9PEZI</name>
<dbReference type="EMBL" id="JAZHXJ010001632">
    <property type="protein sequence ID" value="KAL1844553.1"/>
    <property type="molecule type" value="Genomic_DNA"/>
</dbReference>
<feature type="transmembrane region" description="Helical" evidence="2">
    <location>
        <begin position="342"/>
        <end position="362"/>
    </location>
</feature>
<feature type="region of interest" description="Disordered" evidence="1">
    <location>
        <begin position="193"/>
        <end position="221"/>
    </location>
</feature>
<reference evidence="4 5" key="1">
    <citation type="journal article" date="2024" name="Commun. Biol.">
        <title>Comparative genomic analysis of thermophilic fungi reveals convergent evolutionary adaptations and gene losses.</title>
        <authorList>
            <person name="Steindorff A.S."/>
            <person name="Aguilar-Pontes M.V."/>
            <person name="Robinson A.J."/>
            <person name="Andreopoulos B."/>
            <person name="LaButti K."/>
            <person name="Kuo A."/>
            <person name="Mondo S."/>
            <person name="Riley R."/>
            <person name="Otillar R."/>
            <person name="Haridas S."/>
            <person name="Lipzen A."/>
            <person name="Grimwood J."/>
            <person name="Schmutz J."/>
            <person name="Clum A."/>
            <person name="Reid I.D."/>
            <person name="Moisan M.C."/>
            <person name="Butler G."/>
            <person name="Nguyen T.T.M."/>
            <person name="Dewar K."/>
            <person name="Conant G."/>
            <person name="Drula E."/>
            <person name="Henrissat B."/>
            <person name="Hansel C."/>
            <person name="Singer S."/>
            <person name="Hutchinson M.I."/>
            <person name="de Vries R.P."/>
            <person name="Natvig D.O."/>
            <person name="Powell A.J."/>
            <person name="Tsang A."/>
            <person name="Grigoriev I.V."/>
        </authorList>
    </citation>
    <scope>NUCLEOTIDE SEQUENCE [LARGE SCALE GENOMIC DNA]</scope>
    <source>
        <strain evidence="4 5">ATCC 24622</strain>
    </source>
</reference>
<sequence length="378" mass="41114">MRVPSTAKLTLAGMGDGTAEALIARTRLSAGTHSLSRPPTPDPCLDPEPSSSRPADLFSVSSITTMMASSFLPSRFRGEQPAAVASAPSWLNRKITPFLQYLSTVTSSHPIHTIVIVALLASTTYIGLLEESLFDATRTVRKADWSSLTEGSRRLRAAPDTAWKWQPYDPHLPVPPHADHLALLTLVFPESSPDAPKTAPSATTVPAPRNLSVTPLPSSSNSFSTYSQDTTLAFSIPYDQAPEFLAAVQEIPNDDGIAGGGPPEIRETREHGREEKMWIMKAARVQTRSSIARWAHNAWIEFLDLLKNAETLDIVIMALGYISMHLTFVSLFVSMRRLGSNFWLATSVLLSSTFAFLFGLIVTTKLGVPVSMVLLPSC</sequence>
<evidence type="ECO:0000256" key="1">
    <source>
        <dbReference type="SAM" id="MobiDB-lite"/>
    </source>
</evidence>
<feature type="domain" description="SSD" evidence="3">
    <location>
        <begin position="313"/>
        <end position="378"/>
    </location>
</feature>
<comment type="caution">
    <text evidence="4">The sequence shown here is derived from an EMBL/GenBank/DDBJ whole genome shotgun (WGS) entry which is preliminary data.</text>
</comment>
<keyword evidence="2" id="KW-0812">Transmembrane</keyword>
<accession>A0ABR3VSA9</accession>
<dbReference type="InterPro" id="IPR000731">
    <property type="entry name" value="SSD"/>
</dbReference>
<keyword evidence="2" id="KW-1133">Transmembrane helix</keyword>
<dbReference type="Proteomes" id="UP001586593">
    <property type="component" value="Unassembled WGS sequence"/>
</dbReference>
<proteinExistence type="predicted"/>
<keyword evidence="2" id="KW-0472">Membrane</keyword>
<evidence type="ECO:0000256" key="2">
    <source>
        <dbReference type="SAM" id="Phobius"/>
    </source>
</evidence>
<evidence type="ECO:0000259" key="3">
    <source>
        <dbReference type="PROSITE" id="PS50156"/>
    </source>
</evidence>
<protein>
    <recommendedName>
        <fullName evidence="3">SSD domain-containing protein</fullName>
    </recommendedName>
</protein>
<evidence type="ECO:0000313" key="5">
    <source>
        <dbReference type="Proteomes" id="UP001586593"/>
    </source>
</evidence>
<organism evidence="4 5">
    <name type="scientific">Phialemonium thermophilum</name>
    <dbReference type="NCBI Taxonomy" id="223376"/>
    <lineage>
        <taxon>Eukaryota</taxon>
        <taxon>Fungi</taxon>
        <taxon>Dikarya</taxon>
        <taxon>Ascomycota</taxon>
        <taxon>Pezizomycotina</taxon>
        <taxon>Sordariomycetes</taxon>
        <taxon>Sordariomycetidae</taxon>
        <taxon>Cephalothecales</taxon>
        <taxon>Cephalothecaceae</taxon>
        <taxon>Phialemonium</taxon>
    </lineage>
</organism>
<gene>
    <name evidence="4" type="ORF">VTK73DRAFT_2319</name>
</gene>
<dbReference type="Pfam" id="PF13323">
    <property type="entry name" value="HPIH"/>
    <property type="match status" value="1"/>
</dbReference>
<feature type="transmembrane region" description="Helical" evidence="2">
    <location>
        <begin position="314"/>
        <end position="335"/>
    </location>
</feature>
<feature type="region of interest" description="Disordered" evidence="1">
    <location>
        <begin position="30"/>
        <end position="53"/>
    </location>
</feature>
<feature type="compositionally biased region" description="Polar residues" evidence="1">
    <location>
        <begin position="211"/>
        <end position="221"/>
    </location>
</feature>
<keyword evidence="5" id="KW-1185">Reference proteome</keyword>